<comment type="caution">
    <text evidence="3">The sequence shown here is derived from an EMBL/GenBank/DDBJ whole genome shotgun (WGS) entry which is preliminary data.</text>
</comment>
<dbReference type="PANTHER" id="PTHR30273">
    <property type="entry name" value="PERIPLASMIC SIGNAL SENSOR AND SIGMA FACTOR ACTIVATOR FECR-RELATED"/>
    <property type="match status" value="1"/>
</dbReference>
<keyword evidence="4" id="KW-1185">Reference proteome</keyword>
<protein>
    <recommendedName>
        <fullName evidence="2">FecR protein domain-containing protein</fullName>
    </recommendedName>
</protein>
<feature type="domain" description="FecR protein" evidence="2">
    <location>
        <begin position="77"/>
        <end position="169"/>
    </location>
</feature>
<dbReference type="PANTHER" id="PTHR30273:SF2">
    <property type="entry name" value="PROTEIN FECR"/>
    <property type="match status" value="1"/>
</dbReference>
<organism evidence="3 4">
    <name type="scientific">Sphingomonas cynarae</name>
    <dbReference type="NCBI Taxonomy" id="930197"/>
    <lineage>
        <taxon>Bacteria</taxon>
        <taxon>Pseudomonadati</taxon>
        <taxon>Pseudomonadota</taxon>
        <taxon>Alphaproteobacteria</taxon>
        <taxon>Sphingomonadales</taxon>
        <taxon>Sphingomonadaceae</taxon>
        <taxon>Sphingomonas</taxon>
    </lineage>
</organism>
<dbReference type="InterPro" id="IPR012373">
    <property type="entry name" value="Ferrdict_sens_TM"/>
</dbReference>
<dbReference type="PIRSF" id="PIRSF018266">
    <property type="entry name" value="FecR"/>
    <property type="match status" value="1"/>
</dbReference>
<dbReference type="EMBL" id="BAABBF010000007">
    <property type="protein sequence ID" value="GAA3718399.1"/>
    <property type="molecule type" value="Genomic_DNA"/>
</dbReference>
<dbReference type="Gene3D" id="2.60.120.1440">
    <property type="match status" value="1"/>
</dbReference>
<proteinExistence type="predicted"/>
<dbReference type="Pfam" id="PF04773">
    <property type="entry name" value="FecR"/>
    <property type="match status" value="1"/>
</dbReference>
<gene>
    <name evidence="3" type="ORF">GCM10022268_28400</name>
</gene>
<accession>A0ABP7EF77</accession>
<dbReference type="Proteomes" id="UP001500523">
    <property type="component" value="Unassembled WGS sequence"/>
</dbReference>
<evidence type="ECO:0000313" key="3">
    <source>
        <dbReference type="EMBL" id="GAA3718399.1"/>
    </source>
</evidence>
<evidence type="ECO:0000259" key="2">
    <source>
        <dbReference type="Pfam" id="PF04773"/>
    </source>
</evidence>
<keyword evidence="1" id="KW-0472">Membrane</keyword>
<name>A0ABP7EF77_9SPHN</name>
<feature type="transmembrane region" description="Helical" evidence="1">
    <location>
        <begin position="46"/>
        <end position="64"/>
    </location>
</feature>
<keyword evidence="1" id="KW-0812">Transmembrane</keyword>
<keyword evidence="1" id="KW-1133">Transmembrane helix</keyword>
<evidence type="ECO:0000313" key="4">
    <source>
        <dbReference type="Proteomes" id="UP001500523"/>
    </source>
</evidence>
<sequence>MIRQTDDMLHANGKNAPELAEALATWRERGRLSNEEVRALRSRRRTAGSVAGGASAILLAIGLIQPSLRPAPDRTATLQTGRGETKTVQLVDGTTLRLDGATRLSVRYGPAARDVTLAGGAAFFDVTHDPARPFTVHAGDGAVRVLGTAFEVDRTAGRMEVAVYRGAVRVAGYHDTRGKWVPAGWRGKVVRGHAGPATHFDGQAKTRDQGWLDVNELRLADLVTILNRQAGPTILPPPVALADLPISGRFRTDDPQSLLHALGTSYGFTIVKDKDSILLSE</sequence>
<dbReference type="InterPro" id="IPR006860">
    <property type="entry name" value="FecR"/>
</dbReference>
<evidence type="ECO:0000256" key="1">
    <source>
        <dbReference type="SAM" id="Phobius"/>
    </source>
</evidence>
<dbReference type="RefSeq" id="WP_344694073.1">
    <property type="nucleotide sequence ID" value="NZ_BAABBF010000007.1"/>
</dbReference>
<reference evidence="4" key="1">
    <citation type="journal article" date="2019" name="Int. J. Syst. Evol. Microbiol.">
        <title>The Global Catalogue of Microorganisms (GCM) 10K type strain sequencing project: providing services to taxonomists for standard genome sequencing and annotation.</title>
        <authorList>
            <consortium name="The Broad Institute Genomics Platform"/>
            <consortium name="The Broad Institute Genome Sequencing Center for Infectious Disease"/>
            <person name="Wu L."/>
            <person name="Ma J."/>
        </authorList>
    </citation>
    <scope>NUCLEOTIDE SEQUENCE [LARGE SCALE GENOMIC DNA]</scope>
    <source>
        <strain evidence="4">JCM 17498</strain>
    </source>
</reference>